<dbReference type="CDD" id="cd16343">
    <property type="entry name" value="LMWPTP"/>
    <property type="match status" value="1"/>
</dbReference>
<dbReference type="InterPro" id="IPR036196">
    <property type="entry name" value="Ptyr_pPase_sf"/>
</dbReference>
<accession>A0A1R4EHT7</accession>
<comment type="similarity">
    <text evidence="1">Belongs to the low molecular weight phosphotyrosine protein phosphatase family.</text>
</comment>
<dbReference type="Pfam" id="PF01451">
    <property type="entry name" value="LMWPc"/>
    <property type="match status" value="1"/>
</dbReference>
<dbReference type="RefSeq" id="WP_077449377.1">
    <property type="nucleotide sequence ID" value="NZ_FUGD01000116.1"/>
</dbReference>
<keyword evidence="8" id="KW-1185">Reference proteome</keyword>
<evidence type="ECO:0000256" key="4">
    <source>
        <dbReference type="ARBA" id="ARBA00022912"/>
    </source>
</evidence>
<dbReference type="InterPro" id="IPR050438">
    <property type="entry name" value="LMW_PTPase"/>
</dbReference>
<sequence length="167" mass="18442">MPMSDTTPKSVLLVCLGNICRSPTAEGIMRQRTAIAGLTLKIDSAGTGDWHIGKNPDPRAQSHAKQHGYNISKLVARQVSPQDFLDFDLVLAMDSQNLKDLQQIREVAAQSAAADKLARLALMSEVDISYLNQDVPDPYYGGEDGFEEVIKRLESSVDAWIETWQPQ</sequence>
<evidence type="ECO:0000313" key="8">
    <source>
        <dbReference type="Proteomes" id="UP000188169"/>
    </source>
</evidence>
<dbReference type="Proteomes" id="UP000188169">
    <property type="component" value="Unassembled WGS sequence"/>
</dbReference>
<proteinExistence type="inferred from homology"/>
<dbReference type="STRING" id="1945520.A1019T_02001"/>
<evidence type="ECO:0000256" key="2">
    <source>
        <dbReference type="ARBA" id="ARBA00013064"/>
    </source>
</evidence>
<dbReference type="PANTHER" id="PTHR11717:SF7">
    <property type="entry name" value="LOW MOLECULAR WEIGHT PHOSPHOTYROSINE PROTEIN PHOSPHATASE"/>
    <property type="match status" value="1"/>
</dbReference>
<dbReference type="SUPFAM" id="SSF52788">
    <property type="entry name" value="Phosphotyrosine protein phosphatases I"/>
    <property type="match status" value="1"/>
</dbReference>
<keyword evidence="3 7" id="KW-0378">Hydrolase</keyword>
<evidence type="ECO:0000256" key="3">
    <source>
        <dbReference type="ARBA" id="ARBA00022801"/>
    </source>
</evidence>
<reference evidence="8" key="1">
    <citation type="submission" date="2017-02" db="EMBL/GenBank/DDBJ databases">
        <authorList>
            <person name="Mornico D."/>
        </authorList>
    </citation>
    <scope>NUCLEOTIDE SEQUENCE [LARGE SCALE GENOMIC DNA]</scope>
</reference>
<evidence type="ECO:0000256" key="1">
    <source>
        <dbReference type="ARBA" id="ARBA00011063"/>
    </source>
</evidence>
<organism evidence="7 8">
    <name type="scientific">Psychrobacter pasteurii</name>
    <dbReference type="NCBI Taxonomy" id="1945520"/>
    <lineage>
        <taxon>Bacteria</taxon>
        <taxon>Pseudomonadati</taxon>
        <taxon>Pseudomonadota</taxon>
        <taxon>Gammaproteobacteria</taxon>
        <taxon>Moraxellales</taxon>
        <taxon>Moraxellaceae</taxon>
        <taxon>Psychrobacter</taxon>
    </lineage>
</organism>
<dbReference type="AlphaFoldDB" id="A0A1R4EHT7"/>
<evidence type="ECO:0000256" key="5">
    <source>
        <dbReference type="PIRSR" id="PIRSR617867-1"/>
    </source>
</evidence>
<feature type="active site" description="Proton donor" evidence="5">
    <location>
        <position position="137"/>
    </location>
</feature>
<dbReference type="EMBL" id="FUGD01000116">
    <property type="protein sequence ID" value="SJM38013.1"/>
    <property type="molecule type" value="Genomic_DNA"/>
</dbReference>
<feature type="domain" description="Phosphotyrosine protein phosphatase I" evidence="6">
    <location>
        <begin position="9"/>
        <end position="163"/>
    </location>
</feature>
<dbReference type="PANTHER" id="PTHR11717">
    <property type="entry name" value="LOW MOLECULAR WEIGHT PROTEIN TYROSINE PHOSPHATASE"/>
    <property type="match status" value="1"/>
</dbReference>
<feature type="active site" description="Nucleophile" evidence="5">
    <location>
        <position position="15"/>
    </location>
</feature>
<dbReference type="OrthoDB" id="9784339at2"/>
<dbReference type="InterPro" id="IPR023485">
    <property type="entry name" value="Ptyr_pPase"/>
</dbReference>
<name>A0A1R4EHT7_9GAMM</name>
<dbReference type="Gene3D" id="3.40.50.2300">
    <property type="match status" value="1"/>
</dbReference>
<dbReference type="EC" id="3.1.3.48" evidence="2"/>
<dbReference type="SMART" id="SM00226">
    <property type="entry name" value="LMWPc"/>
    <property type="match status" value="1"/>
</dbReference>
<dbReference type="GO" id="GO:0004725">
    <property type="term" value="F:protein tyrosine phosphatase activity"/>
    <property type="evidence" value="ECO:0007669"/>
    <property type="project" value="UniProtKB-EC"/>
</dbReference>
<evidence type="ECO:0000259" key="6">
    <source>
        <dbReference type="SMART" id="SM00226"/>
    </source>
</evidence>
<feature type="active site" evidence="5">
    <location>
        <position position="21"/>
    </location>
</feature>
<protein>
    <recommendedName>
        <fullName evidence="2">protein-tyrosine-phosphatase</fullName>
        <ecNumber evidence="2">3.1.3.48</ecNumber>
    </recommendedName>
</protein>
<dbReference type="InterPro" id="IPR017867">
    <property type="entry name" value="Tyr_phospatase_low_mol_wt"/>
</dbReference>
<keyword evidence="4" id="KW-0904">Protein phosphatase</keyword>
<evidence type="ECO:0000313" key="7">
    <source>
        <dbReference type="EMBL" id="SJM38013.1"/>
    </source>
</evidence>
<gene>
    <name evidence="7" type="primary">yfkJ</name>
    <name evidence="7" type="ORF">A1019T_02001</name>
</gene>
<dbReference type="PRINTS" id="PR00719">
    <property type="entry name" value="LMWPTPASE"/>
</dbReference>